<evidence type="ECO:0000313" key="10">
    <source>
        <dbReference type="Proteomes" id="UP000326198"/>
    </source>
</evidence>
<keyword evidence="10" id="KW-1185">Reference proteome</keyword>
<accession>A0A5N7BMD6</accession>
<evidence type="ECO:0000313" key="9">
    <source>
        <dbReference type="EMBL" id="KAE8382974.1"/>
    </source>
</evidence>
<reference evidence="9 10" key="1">
    <citation type="submission" date="2019-04" db="EMBL/GenBank/DDBJ databases">
        <title>Friends and foes A comparative genomics studyof 23 Aspergillus species from section Flavi.</title>
        <authorList>
            <consortium name="DOE Joint Genome Institute"/>
            <person name="Kjaerbolling I."/>
            <person name="Vesth T."/>
            <person name="Frisvad J.C."/>
            <person name="Nybo J.L."/>
            <person name="Theobald S."/>
            <person name="Kildgaard S."/>
            <person name="Isbrandt T."/>
            <person name="Kuo A."/>
            <person name="Sato A."/>
            <person name="Lyhne E.K."/>
            <person name="Kogle M.E."/>
            <person name="Wiebenga A."/>
            <person name="Kun R.S."/>
            <person name="Lubbers R.J."/>
            <person name="Makela M.R."/>
            <person name="Barry K."/>
            <person name="Chovatia M."/>
            <person name="Clum A."/>
            <person name="Daum C."/>
            <person name="Haridas S."/>
            <person name="He G."/>
            <person name="LaButti K."/>
            <person name="Lipzen A."/>
            <person name="Mondo S."/>
            <person name="Riley R."/>
            <person name="Salamov A."/>
            <person name="Simmons B.A."/>
            <person name="Magnuson J.K."/>
            <person name="Henrissat B."/>
            <person name="Mortensen U.H."/>
            <person name="Larsen T.O."/>
            <person name="Devries R.P."/>
            <person name="Grigoriev I.V."/>
            <person name="Machida M."/>
            <person name="Baker S.E."/>
            <person name="Andersen M.R."/>
        </authorList>
    </citation>
    <scope>NUCLEOTIDE SEQUENCE [LARGE SCALE GENOMIC DNA]</scope>
    <source>
        <strain evidence="9 10">IBT 29228</strain>
    </source>
</reference>
<evidence type="ECO:0000256" key="4">
    <source>
        <dbReference type="ARBA" id="ARBA00013043"/>
    </source>
</evidence>
<comment type="pathway">
    <text evidence="2">Cofactor biosynthesis; tetrahydrofolate biosynthesis; 2-amino-4-hydroxy-6-hydroxymethyl-7,8-dihydropteridine diphosphate from 7,8-dihydroneopterin triphosphate: step 3/4.</text>
</comment>
<dbReference type="OrthoDB" id="5425486at2759"/>
<keyword evidence="5" id="KW-0289">Folate biosynthesis</keyword>
<dbReference type="PANTHER" id="PTHR42844:SF1">
    <property type="entry name" value="DIHYDRONEOPTERIN ALDOLASE 1-RELATED"/>
    <property type="match status" value="1"/>
</dbReference>
<protein>
    <recommendedName>
        <fullName evidence="4">dihydroneopterin aldolase</fullName>
        <ecNumber evidence="4">4.1.2.25</ecNumber>
    </recommendedName>
    <alternativeName>
        <fullName evidence="7">7,8-dihydroneopterin aldolase</fullName>
    </alternativeName>
</protein>
<evidence type="ECO:0000259" key="8">
    <source>
        <dbReference type="SMART" id="SM00905"/>
    </source>
</evidence>
<dbReference type="Proteomes" id="UP000326198">
    <property type="component" value="Unassembled WGS sequence"/>
</dbReference>
<dbReference type="GO" id="GO:0005737">
    <property type="term" value="C:cytoplasm"/>
    <property type="evidence" value="ECO:0007669"/>
    <property type="project" value="TreeGrafter"/>
</dbReference>
<evidence type="ECO:0000256" key="5">
    <source>
        <dbReference type="ARBA" id="ARBA00022909"/>
    </source>
</evidence>
<dbReference type="InterPro" id="IPR006157">
    <property type="entry name" value="FolB_dom"/>
</dbReference>
<dbReference type="InterPro" id="IPR006156">
    <property type="entry name" value="Dihydroneopterin_aldolase"/>
</dbReference>
<dbReference type="EC" id="4.1.2.25" evidence="4"/>
<dbReference type="SMART" id="SM00905">
    <property type="entry name" value="FolB"/>
    <property type="match status" value="1"/>
</dbReference>
<comment type="similarity">
    <text evidence="3">Belongs to the DHNA family.</text>
</comment>
<comment type="catalytic activity">
    <reaction evidence="1">
        <text>7,8-dihydroneopterin = 6-hydroxymethyl-7,8-dihydropterin + glycolaldehyde</text>
        <dbReference type="Rhea" id="RHEA:10540"/>
        <dbReference type="ChEBI" id="CHEBI:17001"/>
        <dbReference type="ChEBI" id="CHEBI:17071"/>
        <dbReference type="ChEBI" id="CHEBI:44841"/>
        <dbReference type="EC" id="4.1.2.25"/>
    </reaction>
</comment>
<organism evidence="9 10">
    <name type="scientific">Aspergillus bertholletiae</name>
    <dbReference type="NCBI Taxonomy" id="1226010"/>
    <lineage>
        <taxon>Eukaryota</taxon>
        <taxon>Fungi</taxon>
        <taxon>Dikarya</taxon>
        <taxon>Ascomycota</taxon>
        <taxon>Pezizomycotina</taxon>
        <taxon>Eurotiomycetes</taxon>
        <taxon>Eurotiomycetidae</taxon>
        <taxon>Eurotiales</taxon>
        <taxon>Aspergillaceae</taxon>
        <taxon>Aspergillus</taxon>
        <taxon>Aspergillus subgen. Circumdati</taxon>
    </lineage>
</organism>
<dbReference type="EMBL" id="ML736158">
    <property type="protein sequence ID" value="KAE8382974.1"/>
    <property type="molecule type" value="Genomic_DNA"/>
</dbReference>
<dbReference type="Gene3D" id="3.30.1130.10">
    <property type="match status" value="2"/>
</dbReference>
<evidence type="ECO:0000256" key="1">
    <source>
        <dbReference type="ARBA" id="ARBA00001353"/>
    </source>
</evidence>
<dbReference type="InterPro" id="IPR043133">
    <property type="entry name" value="GTP-CH-I_C/QueF"/>
</dbReference>
<dbReference type="Pfam" id="PF02152">
    <property type="entry name" value="FolB"/>
    <property type="match status" value="1"/>
</dbReference>
<dbReference type="GO" id="GO:0046656">
    <property type="term" value="P:folic acid biosynthetic process"/>
    <property type="evidence" value="ECO:0007669"/>
    <property type="project" value="UniProtKB-KW"/>
</dbReference>
<evidence type="ECO:0000256" key="2">
    <source>
        <dbReference type="ARBA" id="ARBA00005013"/>
    </source>
</evidence>
<evidence type="ECO:0000256" key="6">
    <source>
        <dbReference type="ARBA" id="ARBA00023239"/>
    </source>
</evidence>
<dbReference type="GO" id="GO:0004150">
    <property type="term" value="F:dihydroneopterin aldolase activity"/>
    <property type="evidence" value="ECO:0007669"/>
    <property type="project" value="UniProtKB-EC"/>
</dbReference>
<evidence type="ECO:0000256" key="3">
    <source>
        <dbReference type="ARBA" id="ARBA00005708"/>
    </source>
</evidence>
<feature type="domain" description="Dihydroneopterin aldolase/epimerase" evidence="8">
    <location>
        <begin position="218"/>
        <end position="325"/>
    </location>
</feature>
<evidence type="ECO:0000256" key="7">
    <source>
        <dbReference type="ARBA" id="ARBA00032903"/>
    </source>
</evidence>
<proteinExistence type="inferred from homology"/>
<sequence>MSQSTSPINITPRPIIADTIQLRNIQLQLPTAPDPWHRLAKPQPCSACVRLSYASSVSSAQADDVSQTIDYGKLFRRVLKELESFDQPDTASTAAAAAAAAAAVQTLGSLIIGADGTPLRDRLRGEIGEDIRLVAAMIAMCSLQSLEETAQGASSTAATSSPAVRGDYGEFEVQLQLPKAVLRARRDLLYSCNLALGTLQEGAAGVTEQRLVLLHEKFEIRGIQCYCILGINPWERVEKQAVDVSLTFKGHGLQEWGSTVVDVYQELVRHVAERVESTSFQSVEALAMFIARIVTVEFGNNEVTVLVEKPSALSFVDGSGLEITRSRSFFQ</sequence>
<name>A0A5N7BMD6_9EURO</name>
<dbReference type="SUPFAM" id="SSF55620">
    <property type="entry name" value="Tetrahydrobiopterin biosynthesis enzymes-like"/>
    <property type="match status" value="1"/>
</dbReference>
<keyword evidence="6" id="KW-0456">Lyase</keyword>
<gene>
    <name evidence="9" type="ORF">BDV26DRAFT_288013</name>
</gene>
<dbReference type="AlphaFoldDB" id="A0A5N7BMD6"/>
<dbReference type="PANTHER" id="PTHR42844">
    <property type="entry name" value="DIHYDRONEOPTERIN ALDOLASE 1-RELATED"/>
    <property type="match status" value="1"/>
</dbReference>